<name>A0A059B0K3_EUCGR</name>
<evidence type="ECO:0000259" key="9">
    <source>
        <dbReference type="Pfam" id="PF08323"/>
    </source>
</evidence>
<dbReference type="eggNOG" id="ENOG502QVHB">
    <property type="taxonomic scope" value="Eukaryota"/>
</dbReference>
<accession>A0A059B0K3</accession>
<feature type="compositionally biased region" description="Polar residues" evidence="8">
    <location>
        <begin position="43"/>
        <end position="53"/>
    </location>
</feature>
<evidence type="ECO:0000313" key="10">
    <source>
        <dbReference type="EMBL" id="KCW59648.1"/>
    </source>
</evidence>
<dbReference type="UniPathway" id="UPA00152"/>
<sequence length="690" mass="77997">MEALIKAAIPAPLHLPGRSAAIQRPPNHLSVCRSRKNGKVNGLYSTPSPSGSEDQGDEQMPEETIQPSNLEAKGKHADIWRLFKEAQQNILFLNKQRLLVTEELEKANREKQLLLDQIEHFQLGNQAVDGRANGTDRLSIFWELLHRIDSMVLTRKVTIEEASNWRRLIMDSKVSIADVFSDVLDQRDSELLEKLRHFADGSKRNGFHIVQICTEMEPLVYVGSLASYVTGLSRALQRKGHTVEVVLPKYARLNLGEVQGLREIEAEFYSYYNGQLHGNRIWTGIVRGIGVTLIEPIFFSSFFSREKIYGYSDDFERFAYFSRAALDYLVKAGKKPDVLHIHDWQTSIVGPLFWDMFVKLGLEGTKILLTCHDLNSQCLEQPDKLGLSGLEPARLHRPDRFQDNARASLVNLLKGGIVYSNKVVIISSMHSKGRIIRYFGYGLEPTLATHKDKLLITPSGFDNSIWDPLKDKFLPKNYSADDLEGKAVCKVALQHHVGLPKDASVAVVGWIYREVSDIDLKTLKTVAQSITHGGGQLLLARIDKMTNLDRTSESFVKDLEDENIRFIDRYDEALSHLIFAGSDIILCQSFEDPTLQVPMKALKYGAAPVALSFSDDRSRHVVEFNHDISEYAQFIKSTFENISLSQALDEMRSNPSKWKQKMADAMDKDFSWDAETCDVHISAYAALKNL</sequence>
<evidence type="ECO:0000256" key="3">
    <source>
        <dbReference type="ARBA" id="ARBA00012588"/>
    </source>
</evidence>
<feature type="domain" description="Starch synthase catalytic" evidence="9">
    <location>
        <begin position="208"/>
        <end position="448"/>
    </location>
</feature>
<dbReference type="GO" id="GO:0019252">
    <property type="term" value="P:starch biosynthetic process"/>
    <property type="evidence" value="ECO:0007669"/>
    <property type="project" value="UniProtKB-UniPathway"/>
</dbReference>
<reference evidence="10" key="1">
    <citation type="submission" date="2013-07" db="EMBL/GenBank/DDBJ databases">
        <title>The genome of Eucalyptus grandis.</title>
        <authorList>
            <person name="Schmutz J."/>
            <person name="Hayes R."/>
            <person name="Myburg A."/>
            <person name="Tuskan G."/>
            <person name="Grattapaglia D."/>
            <person name="Rokhsar D.S."/>
        </authorList>
    </citation>
    <scope>NUCLEOTIDE SEQUENCE</scope>
    <source>
        <tissue evidence="10">Leaf extractions</tissue>
    </source>
</reference>
<evidence type="ECO:0000256" key="5">
    <source>
        <dbReference type="ARBA" id="ARBA00022679"/>
    </source>
</evidence>
<evidence type="ECO:0000256" key="7">
    <source>
        <dbReference type="SAM" id="Coils"/>
    </source>
</evidence>
<dbReference type="SUPFAM" id="SSF53756">
    <property type="entry name" value="UDP-Glycosyltransferase/glycogen phosphorylase"/>
    <property type="match status" value="1"/>
</dbReference>
<dbReference type="Gene3D" id="3.40.50.2000">
    <property type="entry name" value="Glycogen Phosphorylase B"/>
    <property type="match status" value="2"/>
</dbReference>
<keyword evidence="4" id="KW-0328">Glycosyltransferase</keyword>
<evidence type="ECO:0000256" key="2">
    <source>
        <dbReference type="ARBA" id="ARBA00004727"/>
    </source>
</evidence>
<dbReference type="Pfam" id="PF08323">
    <property type="entry name" value="Glyco_transf_5"/>
    <property type="match status" value="1"/>
</dbReference>
<evidence type="ECO:0000256" key="8">
    <source>
        <dbReference type="SAM" id="MobiDB-lite"/>
    </source>
</evidence>
<evidence type="ECO:0000256" key="1">
    <source>
        <dbReference type="ARBA" id="ARBA00001478"/>
    </source>
</evidence>
<keyword evidence="6" id="KW-0750">Starch biosynthesis</keyword>
<feature type="coiled-coil region" evidence="7">
    <location>
        <begin position="90"/>
        <end position="117"/>
    </location>
</feature>
<feature type="region of interest" description="Disordered" evidence="8">
    <location>
        <begin position="17"/>
        <end position="66"/>
    </location>
</feature>
<dbReference type="Gramene" id="KCW59648">
    <property type="protein sequence ID" value="KCW59648"/>
    <property type="gene ID" value="EUGRSUZ_H02402"/>
</dbReference>
<dbReference type="PANTHER" id="PTHR46083">
    <property type="match status" value="1"/>
</dbReference>
<protein>
    <recommendedName>
        <fullName evidence="3">starch synthase</fullName>
        <ecNumber evidence="3">2.4.1.21</ecNumber>
    </recommendedName>
</protein>
<dbReference type="InParanoid" id="A0A059B0K3"/>
<dbReference type="STRING" id="71139.A0A059B0K3"/>
<evidence type="ECO:0000256" key="6">
    <source>
        <dbReference type="ARBA" id="ARBA00022922"/>
    </source>
</evidence>
<dbReference type="OrthoDB" id="2018403at2759"/>
<keyword evidence="5" id="KW-0808">Transferase</keyword>
<dbReference type="EC" id="2.4.1.21" evidence="3"/>
<dbReference type="OMA" id="RNGFHIV"/>
<proteinExistence type="predicted"/>
<comment type="pathway">
    <text evidence="2">Glycan biosynthesis; starch biosynthesis.</text>
</comment>
<dbReference type="FunCoup" id="A0A059B0K3">
    <property type="interactions" value="418"/>
</dbReference>
<evidence type="ECO:0000256" key="4">
    <source>
        <dbReference type="ARBA" id="ARBA00022676"/>
    </source>
</evidence>
<keyword evidence="7" id="KW-0175">Coiled coil</keyword>
<gene>
    <name evidence="10" type="ORF">EUGRSUZ_H02402</name>
</gene>
<comment type="catalytic activity">
    <reaction evidence="1">
        <text>[(1-&gt;4)-alpha-D-glucosyl](n) + ADP-alpha-D-glucose = [(1-&gt;4)-alpha-D-glucosyl](n+1) + ADP + H(+)</text>
        <dbReference type="Rhea" id="RHEA:18189"/>
        <dbReference type="Rhea" id="RHEA-COMP:9584"/>
        <dbReference type="Rhea" id="RHEA-COMP:9587"/>
        <dbReference type="ChEBI" id="CHEBI:15378"/>
        <dbReference type="ChEBI" id="CHEBI:15444"/>
        <dbReference type="ChEBI" id="CHEBI:57498"/>
        <dbReference type="ChEBI" id="CHEBI:456216"/>
        <dbReference type="EC" id="2.4.1.21"/>
    </reaction>
</comment>
<dbReference type="EMBL" id="KK198760">
    <property type="protein sequence ID" value="KCW59648.1"/>
    <property type="molecule type" value="Genomic_DNA"/>
</dbReference>
<dbReference type="InterPro" id="IPR013534">
    <property type="entry name" value="Starch_synth_cat_dom"/>
</dbReference>
<dbReference type="GO" id="GO:0009011">
    <property type="term" value="F:alpha-1,4-glucan glucosyltransferase (ADP-glucose donor) activity"/>
    <property type="evidence" value="ECO:0007669"/>
    <property type="project" value="UniProtKB-EC"/>
</dbReference>
<dbReference type="PANTHER" id="PTHR46083:SF3">
    <property type="entry name" value="UDP-GLYCOSYLTRANSFERASE SUPERFAMILY PROTEIN"/>
    <property type="match status" value="1"/>
</dbReference>
<dbReference type="AlphaFoldDB" id="A0A059B0K3"/>
<organism evidence="10">
    <name type="scientific">Eucalyptus grandis</name>
    <name type="common">Flooded gum</name>
    <dbReference type="NCBI Taxonomy" id="71139"/>
    <lineage>
        <taxon>Eukaryota</taxon>
        <taxon>Viridiplantae</taxon>
        <taxon>Streptophyta</taxon>
        <taxon>Embryophyta</taxon>
        <taxon>Tracheophyta</taxon>
        <taxon>Spermatophyta</taxon>
        <taxon>Magnoliopsida</taxon>
        <taxon>eudicotyledons</taxon>
        <taxon>Gunneridae</taxon>
        <taxon>Pentapetalae</taxon>
        <taxon>rosids</taxon>
        <taxon>malvids</taxon>
        <taxon>Myrtales</taxon>
        <taxon>Myrtaceae</taxon>
        <taxon>Myrtoideae</taxon>
        <taxon>Eucalypteae</taxon>
        <taxon>Eucalyptus</taxon>
    </lineage>
</organism>